<organism evidence="3">
    <name type="scientific">marine metagenome</name>
    <dbReference type="NCBI Taxonomy" id="408172"/>
    <lineage>
        <taxon>unclassified sequences</taxon>
        <taxon>metagenomes</taxon>
        <taxon>ecological metagenomes</taxon>
    </lineage>
</organism>
<dbReference type="AlphaFoldDB" id="A0A381Z0Q4"/>
<dbReference type="PANTHER" id="PTHR43008">
    <property type="entry name" value="BENZIL REDUCTASE"/>
    <property type="match status" value="1"/>
</dbReference>
<proteinExistence type="inferred from homology"/>
<dbReference type="InterPro" id="IPR036291">
    <property type="entry name" value="NAD(P)-bd_dom_sf"/>
</dbReference>
<dbReference type="EMBL" id="UINC01019479">
    <property type="protein sequence ID" value="SVA82491.1"/>
    <property type="molecule type" value="Genomic_DNA"/>
</dbReference>
<reference evidence="3" key="1">
    <citation type="submission" date="2018-05" db="EMBL/GenBank/DDBJ databases">
        <authorList>
            <person name="Lanie J.A."/>
            <person name="Ng W.-L."/>
            <person name="Kazmierczak K.M."/>
            <person name="Andrzejewski T.M."/>
            <person name="Davidsen T.M."/>
            <person name="Wayne K.J."/>
            <person name="Tettelin H."/>
            <person name="Glass J.I."/>
            <person name="Rusch D."/>
            <person name="Podicherti R."/>
            <person name="Tsui H.-C.T."/>
            <person name="Winkler M.E."/>
        </authorList>
    </citation>
    <scope>NUCLEOTIDE SEQUENCE</scope>
</reference>
<comment type="similarity">
    <text evidence="1">Belongs to the short-chain dehydrogenases/reductases (SDR) family.</text>
</comment>
<dbReference type="PANTHER" id="PTHR43008:SF4">
    <property type="entry name" value="CHAIN DEHYDROGENASE, PUTATIVE (AFU_ORTHOLOGUE AFUA_4G08710)-RELATED"/>
    <property type="match status" value="1"/>
</dbReference>
<dbReference type="PRINTS" id="PR00081">
    <property type="entry name" value="GDHRDH"/>
</dbReference>
<keyword evidence="2" id="KW-0560">Oxidoreductase</keyword>
<protein>
    <recommendedName>
        <fullName evidence="4">Ketoreductase (KR) domain-containing protein</fullName>
    </recommendedName>
</protein>
<dbReference type="GO" id="GO:0050664">
    <property type="term" value="F:oxidoreductase activity, acting on NAD(P)H, oxygen as acceptor"/>
    <property type="evidence" value="ECO:0007669"/>
    <property type="project" value="TreeGrafter"/>
</dbReference>
<dbReference type="InterPro" id="IPR002347">
    <property type="entry name" value="SDR_fam"/>
</dbReference>
<evidence type="ECO:0000256" key="1">
    <source>
        <dbReference type="ARBA" id="ARBA00006484"/>
    </source>
</evidence>
<dbReference type="SUPFAM" id="SSF51735">
    <property type="entry name" value="NAD(P)-binding Rossmann-fold domains"/>
    <property type="match status" value="1"/>
</dbReference>
<dbReference type="CDD" id="cd05233">
    <property type="entry name" value="SDR_c"/>
    <property type="match status" value="1"/>
</dbReference>
<sequence>MASKYLDQGRQTRRTRYEYEFADRLDGRRILVAGGGGGLGAAVCGRLMQMGADIVLGYVSDRGRAEDIKDALEEQYGREVYPHRADITSDAGCAVLIDEVDDQAFYGAVVCVGDPSRISPAGYTVETVQTALRVNYTGPILLARGCAEVLAANNQPGAIVLLSSMQGVAPFPGSLLYSGPKSALVHAARILAQEYGGSNNIRVNVVAPGVTESGMALASIASGKYDSFIDDGVIPRFGYPEDIARSVGFLMSADNYITGQTLVVDGGLTLRRGTG</sequence>
<evidence type="ECO:0000313" key="3">
    <source>
        <dbReference type="EMBL" id="SVA82491.1"/>
    </source>
</evidence>
<evidence type="ECO:0008006" key="4">
    <source>
        <dbReference type="Google" id="ProtNLM"/>
    </source>
</evidence>
<accession>A0A381Z0Q4</accession>
<gene>
    <name evidence="3" type="ORF">METZ01_LOCUS135345</name>
</gene>
<name>A0A381Z0Q4_9ZZZZ</name>
<evidence type="ECO:0000256" key="2">
    <source>
        <dbReference type="ARBA" id="ARBA00023002"/>
    </source>
</evidence>
<dbReference type="Pfam" id="PF13561">
    <property type="entry name" value="adh_short_C2"/>
    <property type="match status" value="1"/>
</dbReference>
<dbReference type="Gene3D" id="3.40.50.720">
    <property type="entry name" value="NAD(P)-binding Rossmann-like Domain"/>
    <property type="match status" value="1"/>
</dbReference>